<comment type="caution">
    <text evidence="5">The sequence shown here is derived from an EMBL/GenBank/DDBJ whole genome shotgun (WGS) entry which is preliminary data.</text>
</comment>
<evidence type="ECO:0000256" key="1">
    <source>
        <dbReference type="ARBA" id="ARBA00006545"/>
    </source>
</evidence>
<comment type="similarity">
    <text evidence="1">Belongs to the VPS13 family.</text>
</comment>
<dbReference type="PANTHER" id="PTHR16166">
    <property type="entry name" value="VACUOLAR PROTEIN SORTING-ASSOCIATED PROTEIN VPS13"/>
    <property type="match status" value="1"/>
</dbReference>
<organism evidence="5 6">
    <name type="scientific">Adineta ricciae</name>
    <name type="common">Rotifer</name>
    <dbReference type="NCBI Taxonomy" id="249248"/>
    <lineage>
        <taxon>Eukaryota</taxon>
        <taxon>Metazoa</taxon>
        <taxon>Spiralia</taxon>
        <taxon>Gnathifera</taxon>
        <taxon>Rotifera</taxon>
        <taxon>Eurotatoria</taxon>
        <taxon>Bdelloidea</taxon>
        <taxon>Adinetida</taxon>
        <taxon>Adinetidae</taxon>
        <taxon>Adineta</taxon>
    </lineage>
</organism>
<dbReference type="GO" id="GO:0045053">
    <property type="term" value="P:protein retention in Golgi apparatus"/>
    <property type="evidence" value="ECO:0007669"/>
    <property type="project" value="TreeGrafter"/>
</dbReference>
<dbReference type="AlphaFoldDB" id="A0A814RSU6"/>
<protein>
    <recommendedName>
        <fullName evidence="4">Chorein N-terminal domain-containing protein</fullName>
    </recommendedName>
</protein>
<accession>A0A814RSU6</accession>
<proteinExistence type="inferred from homology"/>
<dbReference type="Pfam" id="PF12624">
    <property type="entry name" value="VPS13_N"/>
    <property type="match status" value="1"/>
</dbReference>
<reference evidence="5" key="1">
    <citation type="submission" date="2021-02" db="EMBL/GenBank/DDBJ databases">
        <authorList>
            <person name="Nowell W R."/>
        </authorList>
    </citation>
    <scope>NUCLEOTIDE SEQUENCE</scope>
</reference>
<feature type="domain" description="Chorein N-terminal" evidence="4">
    <location>
        <begin position="2"/>
        <end position="321"/>
    </location>
</feature>
<gene>
    <name evidence="5" type="ORF">EDS130_LOCUS21824</name>
</gene>
<dbReference type="InterPro" id="IPR026847">
    <property type="entry name" value="VPS13"/>
</dbReference>
<dbReference type="InterPro" id="IPR026854">
    <property type="entry name" value="VPS13_N"/>
</dbReference>
<dbReference type="GO" id="GO:0006623">
    <property type="term" value="P:protein targeting to vacuole"/>
    <property type="evidence" value="ECO:0007669"/>
    <property type="project" value="TreeGrafter"/>
</dbReference>
<evidence type="ECO:0000256" key="3">
    <source>
        <dbReference type="SAM" id="MobiDB-lite"/>
    </source>
</evidence>
<keyword evidence="2" id="KW-0813">Transport</keyword>
<name>A0A814RSU6_ADIRI</name>
<evidence type="ECO:0000259" key="4">
    <source>
        <dbReference type="Pfam" id="PF12624"/>
    </source>
</evidence>
<dbReference type="EMBL" id="CAJNOJ010000112">
    <property type="protein sequence ID" value="CAF1136043.1"/>
    <property type="molecule type" value="Genomic_DNA"/>
</dbReference>
<dbReference type="Proteomes" id="UP000663852">
    <property type="component" value="Unassembled WGS sequence"/>
</dbReference>
<evidence type="ECO:0000256" key="2">
    <source>
        <dbReference type="ARBA" id="ARBA00022448"/>
    </source>
</evidence>
<sequence>MVLKNLVRYIINKYLKDYIEELDYEKLKLDLRNGHVCLEKLHLKPEALVDLSLPVTVAVGYIEKLALIIPWKNLYHHPTKVSIDGLYMLVVPKNEVRRDFTGYYDDKMRRVQRKVDNLRKAGLNNKKLDEKETTFLERMRLQIMQNLHISIDNLHISYETISTTKLGHPFSFGLTIDYLEMITATNHRLMGRNKENSTVIFKLKEMRALSLYWNTQCRSRIDMLFDDVVKDLKSKIATTGYIPTDREMNYILYPVNPVIDLTIILQPGEFNFERPTYDLDIQIERLDLNIDPKQFSDLLDFIKFQNYSKLYDRCREYRELQIHQIIDKQPLSSEQKIRLQYLETKLDVFNLAYIRYLVELESYPNLPIKHHSHHHRLIHRHHHHPRATRMTTASVSPTSHPKWWNSWWKTKSHVKEERRRSSASDSIANNGDLPSEDSPNIDVKVKVRHLTLNLSYPQRDNRVTLTDKDILCPIEITNTQIDFKRQAVSSNILFIIDLQSLSLFGMQAAGDQRPLLVTTISKSSLPLIHSELELSPMDKKSDYRLHLVIEPLRITYDASTINHIVQCFETNVDDVWSAVAQIKERTIEEMEQDLRHEKIFDMTLHLQGISLILPRYDANSSSRINIDFGSLILRSCLDDHRDDFVTQVQPCLPLSITFLSFCTKESIQRYYTRYNLKLHDLQIVYSSSDKQQTRLLRRLPILDTDFYKCVCPNDAKLLDWRIVVNITRMNTIELSPITLTELIQHLKSVPLLYSNLIETLHRVNLYFTIFPPHTTVDVKFMVRKCSLLLTNFYTSISTDIDGHILKTRKKKDMKLLLNNLVMLHRNQSSISCVIYRKQSIELIYTKDLTDNL</sequence>
<evidence type="ECO:0000313" key="5">
    <source>
        <dbReference type="EMBL" id="CAF1136043.1"/>
    </source>
</evidence>
<feature type="region of interest" description="Disordered" evidence="3">
    <location>
        <begin position="418"/>
        <end position="440"/>
    </location>
</feature>
<dbReference type="PANTHER" id="PTHR16166:SF93">
    <property type="entry name" value="INTERMEMBRANE LIPID TRANSFER PROTEIN VPS13"/>
    <property type="match status" value="1"/>
</dbReference>
<evidence type="ECO:0000313" key="6">
    <source>
        <dbReference type="Proteomes" id="UP000663852"/>
    </source>
</evidence>
<dbReference type="OrthoDB" id="428159at2759"/>